<dbReference type="PANTHER" id="PTHR13696">
    <property type="entry name" value="P-LOOP CONTAINING NUCLEOSIDE TRIPHOSPHATE HYDROLASE"/>
    <property type="match status" value="1"/>
</dbReference>
<sequence>MAKIVVHHSRKGGVGKSTGAYELAYLLDAVLVDFEHDGGGVTGKWGYRPQTRTRIPILDAFAHGRTPHPLKGHGKPRLVPGHPDLYDQMPQQEVVADALERWASEWDTEWVVVDTHPGISPAAFGALTVAHAIIVPTPLRNLDLTATEELINDMPDYPLIISPTMIPPVPPAGELRRLAAAVEGTPVRVGPPIPRVTAVERRTKRIAITSENPPAKVLQPVAEAYEATAKFVQEYVG</sequence>
<dbReference type="OrthoDB" id="3665754at2"/>
<gene>
    <name evidence="1" type="ORF">ACH46_19435</name>
</gene>
<evidence type="ECO:0000313" key="2">
    <source>
        <dbReference type="Proteomes" id="UP000063789"/>
    </source>
</evidence>
<proteinExistence type="predicted"/>
<dbReference type="SUPFAM" id="SSF52540">
    <property type="entry name" value="P-loop containing nucleoside triphosphate hydrolases"/>
    <property type="match status" value="1"/>
</dbReference>
<dbReference type="EMBL" id="CP011853">
    <property type="protein sequence ID" value="ALG86264.1"/>
    <property type="molecule type" value="Genomic_DNA"/>
</dbReference>
<dbReference type="PANTHER" id="PTHR13696:SF52">
    <property type="entry name" value="PARA FAMILY PROTEIN CT_582"/>
    <property type="match status" value="1"/>
</dbReference>
<dbReference type="KEGG" id="goq:ACH46_19435"/>
<organism evidence="1 2">
    <name type="scientific">Gordonia phthalatica</name>
    <dbReference type="NCBI Taxonomy" id="1136941"/>
    <lineage>
        <taxon>Bacteria</taxon>
        <taxon>Bacillati</taxon>
        <taxon>Actinomycetota</taxon>
        <taxon>Actinomycetes</taxon>
        <taxon>Mycobacteriales</taxon>
        <taxon>Gordoniaceae</taxon>
        <taxon>Gordonia</taxon>
    </lineage>
</organism>
<dbReference type="PATRIC" id="fig|1136941.3.peg.3979"/>
<dbReference type="InterPro" id="IPR027417">
    <property type="entry name" value="P-loop_NTPase"/>
</dbReference>
<reference evidence="1 2" key="2">
    <citation type="journal article" date="2017" name="Int. J. Syst. Evol. Microbiol.">
        <title>Gordonia phthalatica sp. nov., a di-n-butyl phthalate-degrading bacterium isolated from activated sludge.</title>
        <authorList>
            <person name="Jin D."/>
            <person name="Kong X."/>
            <person name="Jia M."/>
            <person name="Yu X."/>
            <person name="Wang X."/>
            <person name="Zhuang X."/>
            <person name="Deng Y."/>
            <person name="Bai Z."/>
        </authorList>
    </citation>
    <scope>NUCLEOTIDE SEQUENCE [LARGE SCALE GENOMIC DNA]</scope>
    <source>
        <strain evidence="1 2">QH-11</strain>
    </source>
</reference>
<accession>A0A0N9N5W5</accession>
<keyword evidence="2" id="KW-1185">Reference proteome</keyword>
<dbReference type="AlphaFoldDB" id="A0A0N9N5W5"/>
<dbReference type="InterPro" id="IPR050678">
    <property type="entry name" value="DNA_Partitioning_ATPase"/>
</dbReference>
<dbReference type="STRING" id="1136941.ACH46_19435"/>
<reference evidence="2" key="1">
    <citation type="submission" date="2015-06" db="EMBL/GenBank/DDBJ databases">
        <title>Complete genome sequence and metabolic analysis of phthalate degradation pathway in Gordonia sp. QH-11.</title>
        <authorList>
            <person name="Jin D."/>
            <person name="Kong X."/>
            <person name="Bai Z."/>
        </authorList>
    </citation>
    <scope>NUCLEOTIDE SEQUENCE [LARGE SCALE GENOMIC DNA]</scope>
    <source>
        <strain evidence="2">QH-11</strain>
    </source>
</reference>
<evidence type="ECO:0000313" key="1">
    <source>
        <dbReference type="EMBL" id="ALG86264.1"/>
    </source>
</evidence>
<dbReference type="Proteomes" id="UP000063789">
    <property type="component" value="Chromosome"/>
</dbReference>
<name>A0A0N9N5W5_9ACTN</name>
<dbReference type="RefSeq" id="WP_062394416.1">
    <property type="nucleotide sequence ID" value="NZ_CP011853.1"/>
</dbReference>
<dbReference type="Gene3D" id="3.40.50.300">
    <property type="entry name" value="P-loop containing nucleotide triphosphate hydrolases"/>
    <property type="match status" value="1"/>
</dbReference>
<protein>
    <submittedName>
        <fullName evidence="1">Chromosome partitioning protein ParA</fullName>
    </submittedName>
</protein>